<comment type="caution">
    <text evidence="3">The sequence shown here is derived from an EMBL/GenBank/DDBJ whole genome shotgun (WGS) entry which is preliminary data.</text>
</comment>
<reference evidence="4" key="1">
    <citation type="journal article" date="2019" name="Int. J. Syst. Evol. Microbiol.">
        <title>The Global Catalogue of Microorganisms (GCM) 10K type strain sequencing project: providing services to taxonomists for standard genome sequencing and annotation.</title>
        <authorList>
            <consortium name="The Broad Institute Genomics Platform"/>
            <consortium name="The Broad Institute Genome Sequencing Center for Infectious Disease"/>
            <person name="Wu L."/>
            <person name="Ma J."/>
        </authorList>
    </citation>
    <scope>NUCLEOTIDE SEQUENCE [LARGE SCALE GENOMIC DNA]</scope>
    <source>
        <strain evidence="4">CGMCC 1.15774</strain>
    </source>
</reference>
<dbReference type="RefSeq" id="WP_379763592.1">
    <property type="nucleotide sequence ID" value="NZ_JBHSCL010000004.1"/>
</dbReference>
<dbReference type="PANTHER" id="PTHR39430:SF1">
    <property type="entry name" value="PROTEASE"/>
    <property type="match status" value="1"/>
</dbReference>
<evidence type="ECO:0000256" key="1">
    <source>
        <dbReference type="SAM" id="Phobius"/>
    </source>
</evidence>
<keyword evidence="3" id="KW-0378">Hydrolase</keyword>
<feature type="transmembrane region" description="Helical" evidence="1">
    <location>
        <begin position="89"/>
        <end position="112"/>
    </location>
</feature>
<dbReference type="PANTHER" id="PTHR39430">
    <property type="entry name" value="MEMBRANE-ASSOCIATED PROTEASE-RELATED"/>
    <property type="match status" value="1"/>
</dbReference>
<evidence type="ECO:0000259" key="2">
    <source>
        <dbReference type="Pfam" id="PF02517"/>
    </source>
</evidence>
<name>A0ABV8PME2_9FLAO</name>
<feature type="transmembrane region" description="Helical" evidence="1">
    <location>
        <begin position="175"/>
        <end position="191"/>
    </location>
</feature>
<accession>A0ABV8PME2</accession>
<dbReference type="EC" id="3.4.-.-" evidence="3"/>
<protein>
    <submittedName>
        <fullName evidence="3">CPBP family intramembrane glutamic endopeptidase</fullName>
        <ecNumber evidence="3">3.4.-.-</ecNumber>
    </submittedName>
</protein>
<sequence>MEIKKIIFNQQGNARTVFKLMAFIVLFQLIGLILLRITIPHIQNSPFHLSYGVNAISCAAALLALWVYTKYVDNSSLAKYGLYPGKDTVVQFAGGTIISLLAIMAIIGFQWLNAEVILDPGSSFKEHDITWVYLLQLFRYLSGSLFEELLTTSFLFILIFYAIGAKSRLYNHRHLVAVGASAVLFGMVHGFNENASVLGVINLLIFGAVTTTNFARTRNLAFAVGFHCFWNFGQNILFGLPNSGKPSEAWIFKTQLHSSNWITGGSFGLEGSLIATLILGFILLYNLRKLRSVL</sequence>
<feature type="transmembrane region" description="Helical" evidence="1">
    <location>
        <begin position="261"/>
        <end position="285"/>
    </location>
</feature>
<gene>
    <name evidence="3" type="ORF">ACFOWS_08755</name>
</gene>
<feature type="transmembrane region" description="Helical" evidence="1">
    <location>
        <begin position="197"/>
        <end position="215"/>
    </location>
</feature>
<feature type="transmembrane region" description="Helical" evidence="1">
    <location>
        <begin position="51"/>
        <end position="68"/>
    </location>
</feature>
<evidence type="ECO:0000313" key="4">
    <source>
        <dbReference type="Proteomes" id="UP001595841"/>
    </source>
</evidence>
<keyword evidence="4" id="KW-1185">Reference proteome</keyword>
<feature type="transmembrane region" description="Helical" evidence="1">
    <location>
        <begin position="140"/>
        <end position="163"/>
    </location>
</feature>
<evidence type="ECO:0000313" key="3">
    <source>
        <dbReference type="EMBL" id="MFC4220221.1"/>
    </source>
</evidence>
<dbReference type="EMBL" id="JBHSCL010000004">
    <property type="protein sequence ID" value="MFC4220221.1"/>
    <property type="molecule type" value="Genomic_DNA"/>
</dbReference>
<feature type="transmembrane region" description="Helical" evidence="1">
    <location>
        <begin position="20"/>
        <end position="39"/>
    </location>
</feature>
<dbReference type="InterPro" id="IPR003675">
    <property type="entry name" value="Rce1/LyrA-like_dom"/>
</dbReference>
<dbReference type="GO" id="GO:0016787">
    <property type="term" value="F:hydrolase activity"/>
    <property type="evidence" value="ECO:0007669"/>
    <property type="project" value="UniProtKB-KW"/>
</dbReference>
<feature type="domain" description="CAAX prenyl protease 2/Lysostaphin resistance protein A-like" evidence="2">
    <location>
        <begin position="131"/>
        <end position="232"/>
    </location>
</feature>
<keyword evidence="1" id="KW-0812">Transmembrane</keyword>
<dbReference type="Proteomes" id="UP001595841">
    <property type="component" value="Unassembled WGS sequence"/>
</dbReference>
<keyword evidence="1" id="KW-1133">Transmembrane helix</keyword>
<proteinExistence type="predicted"/>
<keyword evidence="1" id="KW-0472">Membrane</keyword>
<organism evidence="3 4">
    <name type="scientific">Flagellimonas marina</name>
    <dbReference type="NCBI Taxonomy" id="1775168"/>
    <lineage>
        <taxon>Bacteria</taxon>
        <taxon>Pseudomonadati</taxon>
        <taxon>Bacteroidota</taxon>
        <taxon>Flavobacteriia</taxon>
        <taxon>Flavobacteriales</taxon>
        <taxon>Flavobacteriaceae</taxon>
        <taxon>Flagellimonas</taxon>
    </lineage>
</organism>
<feature type="transmembrane region" description="Helical" evidence="1">
    <location>
        <begin position="220"/>
        <end position="241"/>
    </location>
</feature>
<dbReference type="Pfam" id="PF02517">
    <property type="entry name" value="Rce1-like"/>
    <property type="match status" value="1"/>
</dbReference>